<gene>
    <name evidence="3" type="ORF">GGR38_002907</name>
</gene>
<dbReference type="AlphaFoldDB" id="A0A7W6CI93"/>
<organism evidence="3 4">
    <name type="scientific">Novosphingobium sediminicola</name>
    <dbReference type="NCBI Taxonomy" id="563162"/>
    <lineage>
        <taxon>Bacteria</taxon>
        <taxon>Pseudomonadati</taxon>
        <taxon>Pseudomonadota</taxon>
        <taxon>Alphaproteobacteria</taxon>
        <taxon>Sphingomonadales</taxon>
        <taxon>Sphingomonadaceae</taxon>
        <taxon>Novosphingobium</taxon>
    </lineage>
</organism>
<feature type="region of interest" description="Disordered" evidence="1">
    <location>
        <begin position="1"/>
        <end position="40"/>
    </location>
</feature>
<reference evidence="3 4" key="1">
    <citation type="submission" date="2020-08" db="EMBL/GenBank/DDBJ databases">
        <title>Genomic Encyclopedia of Type Strains, Phase IV (KMG-IV): sequencing the most valuable type-strain genomes for metagenomic binning, comparative biology and taxonomic classification.</title>
        <authorList>
            <person name="Goeker M."/>
        </authorList>
    </citation>
    <scope>NUCLEOTIDE SEQUENCE [LARGE SCALE GENOMIC DNA]</scope>
    <source>
        <strain evidence="3 4">DSM 27057</strain>
    </source>
</reference>
<keyword evidence="2" id="KW-0812">Transmembrane</keyword>
<accession>A0A7W6CI93</accession>
<comment type="caution">
    <text evidence="3">The sequence shown here is derived from an EMBL/GenBank/DDBJ whole genome shotgun (WGS) entry which is preliminary data.</text>
</comment>
<feature type="transmembrane region" description="Helical" evidence="2">
    <location>
        <begin position="45"/>
        <end position="62"/>
    </location>
</feature>
<protein>
    <submittedName>
        <fullName evidence="3">Uncharacterized protein</fullName>
    </submittedName>
</protein>
<evidence type="ECO:0000313" key="3">
    <source>
        <dbReference type="EMBL" id="MBB3955950.1"/>
    </source>
</evidence>
<sequence>MPSSNPFRRFQPRTPPGPRPIRHRPLSATQPTTPGQPRSQFRGRFELVAFCLALLIFMIAIGRPEWFELRPASGSSLALYHAAQTTPQSNSGH</sequence>
<dbReference type="RefSeq" id="WP_183627043.1">
    <property type="nucleotide sequence ID" value="NZ_JACIDX010000011.1"/>
</dbReference>
<dbReference type="Proteomes" id="UP000548867">
    <property type="component" value="Unassembled WGS sequence"/>
</dbReference>
<name>A0A7W6CI93_9SPHN</name>
<dbReference type="EMBL" id="JACIDX010000011">
    <property type="protein sequence ID" value="MBB3955950.1"/>
    <property type="molecule type" value="Genomic_DNA"/>
</dbReference>
<evidence type="ECO:0000256" key="2">
    <source>
        <dbReference type="SAM" id="Phobius"/>
    </source>
</evidence>
<evidence type="ECO:0000256" key="1">
    <source>
        <dbReference type="SAM" id="MobiDB-lite"/>
    </source>
</evidence>
<keyword evidence="2" id="KW-0472">Membrane</keyword>
<proteinExistence type="predicted"/>
<evidence type="ECO:0000313" key="4">
    <source>
        <dbReference type="Proteomes" id="UP000548867"/>
    </source>
</evidence>
<feature type="compositionally biased region" description="Polar residues" evidence="1">
    <location>
        <begin position="27"/>
        <end position="39"/>
    </location>
</feature>
<keyword evidence="2" id="KW-1133">Transmembrane helix</keyword>
<keyword evidence="4" id="KW-1185">Reference proteome</keyword>